<feature type="compositionally biased region" description="Polar residues" evidence="3">
    <location>
        <begin position="60"/>
        <end position="85"/>
    </location>
</feature>
<evidence type="ECO:0000256" key="3">
    <source>
        <dbReference type="SAM" id="MobiDB-lite"/>
    </source>
</evidence>
<dbReference type="GO" id="GO:0009736">
    <property type="term" value="P:cytokinin-activated signaling pathway"/>
    <property type="evidence" value="ECO:0007669"/>
    <property type="project" value="InterPro"/>
</dbReference>
<dbReference type="AlphaFoldDB" id="A0A4Y7KKU2"/>
<dbReference type="InterPro" id="IPR045279">
    <property type="entry name" value="ARR-like"/>
</dbReference>
<dbReference type="PANTHER" id="PTHR43874">
    <property type="entry name" value="TWO-COMPONENT RESPONSE REGULATOR"/>
    <property type="match status" value="1"/>
</dbReference>
<evidence type="ECO:0000256" key="1">
    <source>
        <dbReference type="ARBA" id="ARBA00023012"/>
    </source>
</evidence>
<protein>
    <recommendedName>
        <fullName evidence="4">Response regulatory domain-containing protein</fullName>
    </recommendedName>
</protein>
<reference evidence="5 6" key="1">
    <citation type="journal article" date="2018" name="Science">
        <title>The opium poppy genome and morphinan production.</title>
        <authorList>
            <person name="Guo L."/>
            <person name="Winzer T."/>
            <person name="Yang X."/>
            <person name="Li Y."/>
            <person name="Ning Z."/>
            <person name="He Z."/>
            <person name="Teodor R."/>
            <person name="Lu Y."/>
            <person name="Bowser T.A."/>
            <person name="Graham I.A."/>
            <person name="Ye K."/>
        </authorList>
    </citation>
    <scope>NUCLEOTIDE SEQUENCE [LARGE SCALE GENOMIC DNA]</scope>
    <source>
        <strain evidence="6">cv. HN1</strain>
        <tissue evidence="5">Leaves</tissue>
    </source>
</reference>
<feature type="domain" description="Response regulatory" evidence="4">
    <location>
        <begin position="1"/>
        <end position="47"/>
    </location>
</feature>
<dbReference type="InterPro" id="IPR001789">
    <property type="entry name" value="Sig_transdc_resp-reg_receiver"/>
</dbReference>
<dbReference type="PANTHER" id="PTHR43874:SF7">
    <property type="entry name" value="TWO-COMPONENT RESPONSE REGULATOR ARR10"/>
    <property type="match status" value="1"/>
</dbReference>
<evidence type="ECO:0000313" key="5">
    <source>
        <dbReference type="EMBL" id="RZC72801.1"/>
    </source>
</evidence>
<name>A0A4Y7KKU2_PAPSO</name>
<keyword evidence="1" id="KW-0902">Two-component regulatory system</keyword>
<evidence type="ECO:0000256" key="2">
    <source>
        <dbReference type="PROSITE-ProRule" id="PRU00169"/>
    </source>
</evidence>
<evidence type="ECO:0000259" key="4">
    <source>
        <dbReference type="PROSITE" id="PS50110"/>
    </source>
</evidence>
<sequence>MLREKKPVMSGDNEREMVTRGIQNGAAFYLTKPLTYSDIEKLWQHKHRFKDRVEKRTEPSTRAPSNVQPQNPQETSQYSFSSFQAESRDGSFQGFNAPSSLFPTNNNQRLLAPTHQPWLARSTSIENEQSINPQNIAAISHCNTTNCCDKFMSELNFNVREYLVDGYTDDGDTI</sequence>
<dbReference type="SUPFAM" id="SSF52172">
    <property type="entry name" value="CheY-like"/>
    <property type="match status" value="1"/>
</dbReference>
<gene>
    <name evidence="5" type="ORF">C5167_048282</name>
</gene>
<organism evidence="5 6">
    <name type="scientific">Papaver somniferum</name>
    <name type="common">Opium poppy</name>
    <dbReference type="NCBI Taxonomy" id="3469"/>
    <lineage>
        <taxon>Eukaryota</taxon>
        <taxon>Viridiplantae</taxon>
        <taxon>Streptophyta</taxon>
        <taxon>Embryophyta</taxon>
        <taxon>Tracheophyta</taxon>
        <taxon>Spermatophyta</taxon>
        <taxon>Magnoliopsida</taxon>
        <taxon>Ranunculales</taxon>
        <taxon>Papaveraceae</taxon>
        <taxon>Papaveroideae</taxon>
        <taxon>Papaver</taxon>
    </lineage>
</organism>
<comment type="caution">
    <text evidence="2">Lacks conserved residue(s) required for the propagation of feature annotation.</text>
</comment>
<dbReference type="Proteomes" id="UP000316621">
    <property type="component" value="Chromosome 8"/>
</dbReference>
<dbReference type="GO" id="GO:0000160">
    <property type="term" value="P:phosphorelay signal transduction system"/>
    <property type="evidence" value="ECO:0007669"/>
    <property type="project" value="UniProtKB-KW"/>
</dbReference>
<dbReference type="PROSITE" id="PS50110">
    <property type="entry name" value="RESPONSE_REGULATORY"/>
    <property type="match status" value="1"/>
</dbReference>
<proteinExistence type="predicted"/>
<keyword evidence="6" id="KW-1185">Reference proteome</keyword>
<accession>A0A4Y7KKU2</accession>
<evidence type="ECO:0000313" key="6">
    <source>
        <dbReference type="Proteomes" id="UP000316621"/>
    </source>
</evidence>
<dbReference type="Gramene" id="RZC72801">
    <property type="protein sequence ID" value="RZC72801"/>
    <property type="gene ID" value="C5167_048282"/>
</dbReference>
<dbReference type="InterPro" id="IPR011006">
    <property type="entry name" value="CheY-like_superfamily"/>
</dbReference>
<feature type="region of interest" description="Disordered" evidence="3">
    <location>
        <begin position="50"/>
        <end position="89"/>
    </location>
</feature>
<dbReference type="EMBL" id="CM010722">
    <property type="protein sequence ID" value="RZC72801.1"/>
    <property type="molecule type" value="Genomic_DNA"/>
</dbReference>